<protein>
    <recommendedName>
        <fullName evidence="8">Class A sortase</fullName>
    </recommendedName>
</protein>
<dbReference type="InterPro" id="IPR023365">
    <property type="entry name" value="Sortase_dom-sf"/>
</dbReference>
<dbReference type="Pfam" id="PF04203">
    <property type="entry name" value="Sortase"/>
    <property type="match status" value="1"/>
</dbReference>
<evidence type="ECO:0000313" key="6">
    <source>
        <dbReference type="EMBL" id="OAQ57160.1"/>
    </source>
</evidence>
<dbReference type="GO" id="GO:0006508">
    <property type="term" value="P:proteolysis"/>
    <property type="evidence" value="ECO:0007669"/>
    <property type="project" value="UniProtKB-KW"/>
</dbReference>
<keyword evidence="5" id="KW-0472">Membrane</keyword>
<keyword evidence="5" id="KW-0812">Transmembrane</keyword>
<dbReference type="SUPFAM" id="SSF63817">
    <property type="entry name" value="Sortase"/>
    <property type="match status" value="1"/>
</dbReference>
<evidence type="ECO:0000256" key="3">
    <source>
        <dbReference type="ARBA" id="ARBA00022807"/>
    </source>
</evidence>
<organism evidence="6 7">
    <name type="scientific">Enterococcus thailandicus</name>
    <dbReference type="NCBI Taxonomy" id="417368"/>
    <lineage>
        <taxon>Bacteria</taxon>
        <taxon>Bacillati</taxon>
        <taxon>Bacillota</taxon>
        <taxon>Bacilli</taxon>
        <taxon>Lactobacillales</taxon>
        <taxon>Enterococcaceae</taxon>
        <taxon>Enterococcus</taxon>
    </lineage>
</organism>
<reference evidence="6 7" key="1">
    <citation type="submission" date="2016-04" db="EMBL/GenBank/DDBJ databases">
        <title>Draft genome of an Enterococcus thailandicus strain isolated from bovine feces.</title>
        <authorList>
            <person name="Beukers A.G."/>
            <person name="Zaheer R."/>
            <person name="Goji N."/>
            <person name="Cook S.R."/>
            <person name="Amoako K."/>
            <person name="Chaves A.V."/>
            <person name="Ward M.P."/>
            <person name="Mcallister T.A."/>
        </authorList>
    </citation>
    <scope>NUCLEOTIDE SEQUENCE [LARGE SCALE GENOMIC DNA]</scope>
    <source>
        <strain evidence="6 7">F0711D 46</strain>
    </source>
</reference>
<evidence type="ECO:0000256" key="5">
    <source>
        <dbReference type="SAM" id="Phobius"/>
    </source>
</evidence>
<evidence type="ECO:0000313" key="7">
    <source>
        <dbReference type="Proteomes" id="UP000078516"/>
    </source>
</evidence>
<keyword evidence="3" id="KW-0788">Thiol protease</keyword>
<gene>
    <name evidence="6" type="ORF">A6E74_01970</name>
</gene>
<proteinExistence type="predicted"/>
<feature type="active site" description="Proton donor/acceptor" evidence="4">
    <location>
        <position position="121"/>
    </location>
</feature>
<evidence type="ECO:0000256" key="4">
    <source>
        <dbReference type="PIRSR" id="PIRSR605754-1"/>
    </source>
</evidence>
<accession>A0A179EVY8</accession>
<keyword evidence="2" id="KW-0378">Hydrolase</keyword>
<dbReference type="Proteomes" id="UP000078516">
    <property type="component" value="Unassembled WGS sequence"/>
</dbReference>
<feature type="transmembrane region" description="Helical" evidence="5">
    <location>
        <begin position="231"/>
        <end position="251"/>
    </location>
</feature>
<sequence length="255" mass="28484">MKKNKKVYFLLFFYIALALVAYRYIENSIFTQHIVTAEYTVGDNVANLPTIPFEEVQSATMNDVFTLKNEKSTAIGALSIPELTLAVPIFPGISQSAMLIGAASMYPSRNPLKENMIFLGHHLSEKGLLFGKLVDAKKGQHIDMTYLGKSYHYVISEKKIIDEKEVNYIEENPAKTVTLLTCDKAAATTKRILVKAKMIEDTQTALTKKQLSAKEPLQMIEQVNKKAMHKVYLQIALFGLFAIVGTGVVLFSNKI</sequence>
<keyword evidence="1" id="KW-0645">Protease</keyword>
<dbReference type="CDD" id="cd06165">
    <property type="entry name" value="Sortase_A"/>
    <property type="match status" value="1"/>
</dbReference>
<keyword evidence="5" id="KW-1133">Transmembrane helix</keyword>
<dbReference type="NCBIfam" id="TIGR01076">
    <property type="entry name" value="sortase_fam"/>
    <property type="match status" value="1"/>
</dbReference>
<dbReference type="InterPro" id="IPR005754">
    <property type="entry name" value="Sortase"/>
</dbReference>
<feature type="active site" description="Acyl-thioester intermediate" evidence="4">
    <location>
        <position position="182"/>
    </location>
</feature>
<dbReference type="InterPro" id="IPR042007">
    <property type="entry name" value="Sortase_A"/>
</dbReference>
<dbReference type="EMBL" id="LWMN01000001">
    <property type="protein sequence ID" value="OAQ57160.1"/>
    <property type="molecule type" value="Genomic_DNA"/>
</dbReference>
<evidence type="ECO:0000256" key="2">
    <source>
        <dbReference type="ARBA" id="ARBA00022801"/>
    </source>
</evidence>
<keyword evidence="7" id="KW-1185">Reference proteome</keyword>
<name>A0A179EVY8_ENTTH</name>
<evidence type="ECO:0008006" key="8">
    <source>
        <dbReference type="Google" id="ProtNLM"/>
    </source>
</evidence>
<dbReference type="GO" id="GO:0008234">
    <property type="term" value="F:cysteine-type peptidase activity"/>
    <property type="evidence" value="ECO:0007669"/>
    <property type="project" value="UniProtKB-KW"/>
</dbReference>
<comment type="caution">
    <text evidence="6">The sequence shown here is derived from an EMBL/GenBank/DDBJ whole genome shotgun (WGS) entry which is preliminary data.</text>
</comment>
<dbReference type="RefSeq" id="WP_067481247.1">
    <property type="nucleotide sequence ID" value="NZ_LWMN01000001.1"/>
</dbReference>
<dbReference type="AlphaFoldDB" id="A0A179EVY8"/>
<dbReference type="Gene3D" id="2.40.260.10">
    <property type="entry name" value="Sortase"/>
    <property type="match status" value="1"/>
</dbReference>
<feature type="transmembrane region" description="Helical" evidence="5">
    <location>
        <begin position="7"/>
        <end position="25"/>
    </location>
</feature>
<evidence type="ECO:0000256" key="1">
    <source>
        <dbReference type="ARBA" id="ARBA00022670"/>
    </source>
</evidence>